<name>A0AA49X562_9VIRU</name>
<sequence>MQITNKELGIDNPWLSTVKTDLDIAIRSAVLAAGEGRKTKVSVTMNFDEGTVYDDMPPLGENEKLISPIDYKIKVTAQDDVFNRDDSTVGLMVTTAESGQMIARKAGAQMNMFDDYEDGAE</sequence>
<evidence type="ECO:0000313" key="1">
    <source>
        <dbReference type="EMBL" id="WLJ25951.1"/>
    </source>
</evidence>
<dbReference type="EMBL" id="OQ890319">
    <property type="protein sequence ID" value="WLJ25951.1"/>
    <property type="molecule type" value="Genomic_DNA"/>
</dbReference>
<protein>
    <submittedName>
        <fullName evidence="1">Uncharacterized protein</fullName>
    </submittedName>
</protein>
<organism evidence="1">
    <name type="scientific">Firmicutes phage HS11</name>
    <dbReference type="NCBI Taxonomy" id="3056393"/>
    <lineage>
        <taxon>Viruses</taxon>
    </lineage>
</organism>
<reference evidence="1" key="1">
    <citation type="submission" date="2023-04" db="EMBL/GenBank/DDBJ databases">
        <title>The human skin virome in hidradenitis suppurativa patients.</title>
        <authorList>
            <person name="Jansen D."/>
        </authorList>
    </citation>
    <scope>NUCLEOTIDE SEQUENCE</scope>
    <source>
        <strain evidence="1">VC3_JansenPhageH</strain>
    </source>
</reference>
<accession>A0AA49X562</accession>
<proteinExistence type="predicted"/>